<accession>A0A846WJR5</accession>
<evidence type="ECO:0000256" key="1">
    <source>
        <dbReference type="SAM" id="Phobius"/>
    </source>
</evidence>
<evidence type="ECO:0000313" key="2">
    <source>
        <dbReference type="EMBL" id="NKY00601.1"/>
    </source>
</evidence>
<comment type="caution">
    <text evidence="2">The sequence shown here is derived from an EMBL/GenBank/DDBJ whole genome shotgun (WGS) entry which is preliminary data.</text>
</comment>
<name>A0A846WJR5_9ACTN</name>
<protein>
    <submittedName>
        <fullName evidence="2">Uncharacterized protein</fullName>
    </submittedName>
</protein>
<reference evidence="2 3" key="1">
    <citation type="submission" date="2020-04" db="EMBL/GenBank/DDBJ databases">
        <title>MicrobeNet Type strains.</title>
        <authorList>
            <person name="Nicholson A.C."/>
        </authorList>
    </citation>
    <scope>NUCLEOTIDE SEQUENCE [LARGE SCALE GENOMIC DNA]</scope>
    <source>
        <strain evidence="2 3">ATCC BAA-14</strain>
    </source>
</reference>
<dbReference type="EMBL" id="JAAXPC010000001">
    <property type="protein sequence ID" value="NKY00601.1"/>
    <property type="molecule type" value="Genomic_DNA"/>
</dbReference>
<keyword evidence="1" id="KW-1133">Transmembrane helix</keyword>
<organism evidence="2 3">
    <name type="scientific">Gordonia polyisoprenivorans</name>
    <dbReference type="NCBI Taxonomy" id="84595"/>
    <lineage>
        <taxon>Bacteria</taxon>
        <taxon>Bacillati</taxon>
        <taxon>Actinomycetota</taxon>
        <taxon>Actinomycetes</taxon>
        <taxon>Mycobacteriales</taxon>
        <taxon>Gordoniaceae</taxon>
        <taxon>Gordonia</taxon>
    </lineage>
</organism>
<dbReference type="RefSeq" id="WP_006372129.1">
    <property type="nucleotide sequence ID" value="NZ_JAAXPC010000001.1"/>
</dbReference>
<keyword evidence="1" id="KW-0472">Membrane</keyword>
<feature type="transmembrane region" description="Helical" evidence="1">
    <location>
        <begin position="18"/>
        <end position="35"/>
    </location>
</feature>
<keyword evidence="1" id="KW-0812">Transmembrane</keyword>
<dbReference type="Proteomes" id="UP000563898">
    <property type="component" value="Unassembled WGS sequence"/>
</dbReference>
<sequence length="380" mass="42136">MAQQDSQSLASDLLKTRTILVAVLFTLVGWVLTIIDGSINGVDLGLWNWLHGAALGEVGGTFLAAGVIGSIMDYSARRAQTASAVAQYAEVNRQQIPEIRDAVLEAFAIKPDDLKRVATPELLDDIAANAMSLRLGDEQFAREIYSEIRDQAIRAAERWHDVEVRIRLSDASEQSAAGTPLFDVVVEWEYTTVPSARVRRFACVSDRDEYNDLLLDVPATSPWFMKPRPGMDASSRESYELLELTVDGAPQQITRSTRKTGQTYTVRLSAAATSREPVRIRQVFRTVTPQWGHRLFFELPQPGRNMGLTMDYTATSIADMRVSDTVGTAKPAQITRSPEAVAGKVIEVEARGWLMPRSGFAFTWTLQEELPRSDERSEAA</sequence>
<gene>
    <name evidence="2" type="ORF">HGA05_03345</name>
</gene>
<dbReference type="AlphaFoldDB" id="A0A846WJR5"/>
<feature type="transmembrane region" description="Helical" evidence="1">
    <location>
        <begin position="47"/>
        <end position="68"/>
    </location>
</feature>
<proteinExistence type="predicted"/>
<evidence type="ECO:0000313" key="3">
    <source>
        <dbReference type="Proteomes" id="UP000563898"/>
    </source>
</evidence>